<keyword evidence="2" id="KW-0328">Glycosyltransferase</keyword>
<dbReference type="InterPro" id="IPR028098">
    <property type="entry name" value="Glyco_trans_4-like_N"/>
</dbReference>
<gene>
    <name evidence="5" type="ORF">D641_0107745</name>
</gene>
<evidence type="ECO:0000256" key="3">
    <source>
        <dbReference type="ARBA" id="ARBA00022679"/>
    </source>
</evidence>
<dbReference type="PANTHER" id="PTHR45947">
    <property type="entry name" value="SULFOQUINOVOSYL TRANSFERASE SQD2"/>
    <property type="match status" value="1"/>
</dbReference>
<dbReference type="Pfam" id="PF13692">
    <property type="entry name" value="Glyco_trans_1_4"/>
    <property type="match status" value="1"/>
</dbReference>
<proteinExistence type="predicted"/>
<keyword evidence="3 5" id="KW-0808">Transferase</keyword>
<dbReference type="AlphaFoldDB" id="A0A022KWN0"/>
<keyword evidence="6" id="KW-1185">Reference proteome</keyword>
<evidence type="ECO:0000313" key="6">
    <source>
        <dbReference type="Proteomes" id="UP000019754"/>
    </source>
</evidence>
<dbReference type="STRING" id="1249481.D641_0107745"/>
<dbReference type="InterPro" id="IPR050194">
    <property type="entry name" value="Glycosyltransferase_grp1"/>
</dbReference>
<evidence type="ECO:0000259" key="4">
    <source>
        <dbReference type="Pfam" id="PF13579"/>
    </source>
</evidence>
<feature type="domain" description="Glycosyltransferase subfamily 4-like N-terminal" evidence="4">
    <location>
        <begin position="16"/>
        <end position="175"/>
    </location>
</feature>
<dbReference type="GO" id="GO:1901137">
    <property type="term" value="P:carbohydrate derivative biosynthetic process"/>
    <property type="evidence" value="ECO:0007669"/>
    <property type="project" value="UniProtKB-ARBA"/>
</dbReference>
<evidence type="ECO:0000256" key="1">
    <source>
        <dbReference type="ARBA" id="ARBA00021292"/>
    </source>
</evidence>
<protein>
    <recommendedName>
        <fullName evidence="1">D-inositol 3-phosphate glycosyltransferase</fullName>
    </recommendedName>
</protein>
<comment type="caution">
    <text evidence="5">The sequence shown here is derived from an EMBL/GenBank/DDBJ whole genome shotgun (WGS) entry which is preliminary data.</text>
</comment>
<evidence type="ECO:0000256" key="2">
    <source>
        <dbReference type="ARBA" id="ARBA00022676"/>
    </source>
</evidence>
<dbReference type="SUPFAM" id="SSF53756">
    <property type="entry name" value="UDP-Glycosyltransferase/glycogen phosphorylase"/>
    <property type="match status" value="1"/>
</dbReference>
<sequence length="370" mass="39870">MKVLHVTEAASAGVLTSVTTLARMQAADPAFERPVLAYVPRADSPDTAAIRALVGDGVELRQWSPGPRGRIVRLTAGMVRTLHRERFDVIHLHSSRAGLLGRLVAAPLGARSRVVYSPHCFSFDRTDIDPLRRALFLRLERSALRLGRALVLVSDSEARTATALLAGSRTATVHNRVALPQPGGTPAAPTTPGPDARPTVVHIGRIAPQKRPALFGEVAARVRAQGEDVRFLWIGDGDRDLLQPPVEVTGWLDAEGVRARTAQASLVLFTSAGEGLPMALLEAQALGVPVVASRVPGVTDLVHHGRTGLLGDTAEEFTRAALTLLHDEDARRRLGHDGADHVRRRFDASRLAADSLAAYRTLLTEEETER</sequence>
<dbReference type="PANTHER" id="PTHR45947:SF3">
    <property type="entry name" value="SULFOQUINOVOSYL TRANSFERASE SQD2"/>
    <property type="match status" value="1"/>
</dbReference>
<dbReference type="Proteomes" id="UP000019754">
    <property type="component" value="Unassembled WGS sequence"/>
</dbReference>
<dbReference type="RefSeq" id="WP_017823083.1">
    <property type="nucleotide sequence ID" value="NZ_AORC01000009.1"/>
</dbReference>
<dbReference type="OrthoDB" id="477186at2"/>
<name>A0A022KWN0_9MICO</name>
<dbReference type="Pfam" id="PF13579">
    <property type="entry name" value="Glyco_trans_4_4"/>
    <property type="match status" value="1"/>
</dbReference>
<dbReference type="Gene3D" id="3.40.50.2000">
    <property type="entry name" value="Glycogen Phosphorylase B"/>
    <property type="match status" value="2"/>
</dbReference>
<accession>A0A022KWN0</accession>
<organism evidence="5 6">
    <name type="scientific">Brachybacterium muris UCD-AY4</name>
    <dbReference type="NCBI Taxonomy" id="1249481"/>
    <lineage>
        <taxon>Bacteria</taxon>
        <taxon>Bacillati</taxon>
        <taxon>Actinomycetota</taxon>
        <taxon>Actinomycetes</taxon>
        <taxon>Micrococcales</taxon>
        <taxon>Dermabacteraceae</taxon>
        <taxon>Brachybacterium</taxon>
    </lineage>
</organism>
<reference evidence="5 6" key="1">
    <citation type="journal article" date="2013" name="Genome Announc.">
        <title>Draft genome sequence of an Actinobacterium, Brachybacterium muris strain UCD-AY4.</title>
        <authorList>
            <person name="Lo J.R."/>
            <person name="Lang J.M."/>
            <person name="Darling A.E."/>
            <person name="Eisen J.A."/>
            <person name="Coil D.A."/>
        </authorList>
    </citation>
    <scope>NUCLEOTIDE SEQUENCE [LARGE SCALE GENOMIC DNA]</scope>
    <source>
        <strain evidence="5 6">UCD-AY4</strain>
    </source>
</reference>
<evidence type="ECO:0000313" key="5">
    <source>
        <dbReference type="EMBL" id="EYT49318.1"/>
    </source>
</evidence>
<dbReference type="EMBL" id="AORC01000009">
    <property type="protein sequence ID" value="EYT49318.1"/>
    <property type="molecule type" value="Genomic_DNA"/>
</dbReference>
<dbReference type="GO" id="GO:0016758">
    <property type="term" value="F:hexosyltransferase activity"/>
    <property type="evidence" value="ECO:0007669"/>
    <property type="project" value="TreeGrafter"/>
</dbReference>
<dbReference type="HOGENOM" id="CLU_009583_0_1_11"/>